<reference evidence="2" key="1">
    <citation type="submission" date="2023-02" db="EMBL/GenBank/DDBJ databases">
        <title>Genome of Flavobacteriaceae gen. nov. sp. strain F89.</title>
        <authorList>
            <person name="Wang Y."/>
        </authorList>
    </citation>
    <scope>NUCLEOTIDE SEQUENCE</scope>
    <source>
        <strain evidence="2">F89</strain>
    </source>
</reference>
<sequence length="150" mass="17137">MTLQEVNHLLERLVSETTKKSEIKVYEKFLHILNELRTREFSEDEIQSIETELESLNLKSDPENRKNYFNKALKQFKKFLRDTFSFTSKGYYTNLGIALGSSFGVLFGVMFLLGFERSLGISYGISIGLLIGIFVGQYMDSRAKAAGNLI</sequence>
<gene>
    <name evidence="2" type="ORF">K8352_15610</name>
</gene>
<proteinExistence type="predicted"/>
<keyword evidence="1" id="KW-1133">Transmembrane helix</keyword>
<protein>
    <submittedName>
        <fullName evidence="2">Uncharacterized protein</fullName>
    </submittedName>
</protein>
<feature type="transmembrane region" description="Helical" evidence="1">
    <location>
        <begin position="91"/>
        <end position="115"/>
    </location>
</feature>
<keyword evidence="1" id="KW-0812">Transmembrane</keyword>
<accession>A0AAE3EYY8</accession>
<keyword evidence="3" id="KW-1185">Reference proteome</keyword>
<dbReference type="RefSeq" id="WP_317903326.1">
    <property type="nucleotide sequence ID" value="NZ_JAIRBC010000026.1"/>
</dbReference>
<dbReference type="EMBL" id="JAIRBC010000026">
    <property type="protein sequence ID" value="MCG2462186.1"/>
    <property type="molecule type" value="Genomic_DNA"/>
</dbReference>
<dbReference type="Proteomes" id="UP001200642">
    <property type="component" value="Unassembled WGS sequence"/>
</dbReference>
<evidence type="ECO:0000256" key="1">
    <source>
        <dbReference type="SAM" id="Phobius"/>
    </source>
</evidence>
<feature type="transmembrane region" description="Helical" evidence="1">
    <location>
        <begin position="121"/>
        <end position="139"/>
    </location>
</feature>
<comment type="caution">
    <text evidence="2">The sequence shown here is derived from an EMBL/GenBank/DDBJ whole genome shotgun (WGS) entry which is preliminary data.</text>
</comment>
<dbReference type="AlphaFoldDB" id="A0AAE3EYY8"/>
<evidence type="ECO:0000313" key="3">
    <source>
        <dbReference type="Proteomes" id="UP001200642"/>
    </source>
</evidence>
<name>A0AAE3EYY8_9FLAO</name>
<keyword evidence="1" id="KW-0472">Membrane</keyword>
<organism evidence="2 3">
    <name type="scientific">Cerina litoralis</name>
    <dbReference type="NCBI Taxonomy" id="2874477"/>
    <lineage>
        <taxon>Bacteria</taxon>
        <taxon>Pseudomonadati</taxon>
        <taxon>Bacteroidota</taxon>
        <taxon>Flavobacteriia</taxon>
        <taxon>Flavobacteriales</taxon>
        <taxon>Flavobacteriaceae</taxon>
        <taxon>Cerina</taxon>
    </lineage>
</organism>
<evidence type="ECO:0000313" key="2">
    <source>
        <dbReference type="EMBL" id="MCG2462186.1"/>
    </source>
</evidence>